<comment type="caution">
    <text evidence="3">The sequence shown here is derived from an EMBL/GenBank/DDBJ whole genome shotgun (WGS) entry which is preliminary data.</text>
</comment>
<keyword evidence="4" id="KW-1185">Reference proteome</keyword>
<dbReference type="Gene3D" id="3.90.550.10">
    <property type="entry name" value="Spore Coat Polysaccharide Biosynthesis Protein SpsA, Chain A"/>
    <property type="match status" value="1"/>
</dbReference>
<dbReference type="PANTHER" id="PTHR43685:SF11">
    <property type="entry name" value="GLYCOSYLTRANSFERASE TAGX-RELATED"/>
    <property type="match status" value="1"/>
</dbReference>
<dbReference type="RefSeq" id="WP_153496156.1">
    <property type="nucleotide sequence ID" value="NZ_CAXYUY010000007.1"/>
</dbReference>
<comment type="similarity">
    <text evidence="1">Belongs to the glycosyltransferase 2 family.</text>
</comment>
<dbReference type="AlphaFoldDB" id="A0A7X1Z9Y9"/>
<dbReference type="EMBL" id="WITJ01000007">
    <property type="protein sequence ID" value="MQW39481.1"/>
    <property type="molecule type" value="Genomic_DNA"/>
</dbReference>
<name>A0A7X1Z9Y9_9LACT</name>
<feature type="domain" description="Glycosyltransferase 2-like" evidence="2">
    <location>
        <begin position="4"/>
        <end position="141"/>
    </location>
</feature>
<dbReference type="OrthoDB" id="9802649at2"/>
<dbReference type="PANTHER" id="PTHR43685">
    <property type="entry name" value="GLYCOSYLTRANSFERASE"/>
    <property type="match status" value="1"/>
</dbReference>
<dbReference type="SUPFAM" id="SSF53448">
    <property type="entry name" value="Nucleotide-diphospho-sugar transferases"/>
    <property type="match status" value="1"/>
</dbReference>
<gene>
    <name evidence="3" type="ORF">GHI93_05950</name>
</gene>
<dbReference type="InterPro" id="IPR001173">
    <property type="entry name" value="Glyco_trans_2-like"/>
</dbReference>
<dbReference type="InterPro" id="IPR050834">
    <property type="entry name" value="Glycosyltransf_2"/>
</dbReference>
<accession>A0A7X1Z9Y9</accession>
<evidence type="ECO:0000259" key="2">
    <source>
        <dbReference type="Pfam" id="PF00535"/>
    </source>
</evidence>
<dbReference type="Proteomes" id="UP000439550">
    <property type="component" value="Unassembled WGS sequence"/>
</dbReference>
<dbReference type="Pfam" id="PF00535">
    <property type="entry name" value="Glycos_transf_2"/>
    <property type="match status" value="1"/>
</dbReference>
<evidence type="ECO:0000313" key="4">
    <source>
        <dbReference type="Proteomes" id="UP000439550"/>
    </source>
</evidence>
<evidence type="ECO:0000256" key="1">
    <source>
        <dbReference type="ARBA" id="ARBA00006739"/>
    </source>
</evidence>
<reference evidence="3 4" key="1">
    <citation type="submission" date="2019-10" db="EMBL/GenBank/DDBJ databases">
        <authorList>
            <person name="Dong K."/>
        </authorList>
    </citation>
    <scope>NUCLEOTIDE SEQUENCE [LARGE SCALE GENOMIC DNA]</scope>
    <source>
        <strain evidence="3 4">DSM 28960</strain>
    </source>
</reference>
<sequence>MKTSVVIATYNGEEYIEEQLETIKNQTRTVDEVLVFDDLSQDGTALLITNFIEKYALSNWNLIVNKANKSYSRNFYEGVSQATGDIIFCCDQDDIWNEKKVENMVACFEENSKIQVLSGNYSYKIDKSLPVSMQFYYKAENFKNHFNTTVKSVRFSSKGVFSGGGPGWTLAIRKEYFNKISPFYSPVFSHDGFFNTFSSMDRVCFKYLGETGEFRRYSGSTSDSSLVHTNEKLNRELLLTKNYLERVKIAQNYLEQKEEVNVKQQQKILFKQSKALKARQNYYLEKNLRSLFRVLYSWKSFNPVWVVKDVLNYGTLGKSEQ</sequence>
<proteinExistence type="inferred from homology"/>
<dbReference type="InterPro" id="IPR029044">
    <property type="entry name" value="Nucleotide-diphossugar_trans"/>
</dbReference>
<organism evidence="3 4">
    <name type="scientific">Lactococcus hircilactis</name>
    <dbReference type="NCBI Taxonomy" id="1494462"/>
    <lineage>
        <taxon>Bacteria</taxon>
        <taxon>Bacillati</taxon>
        <taxon>Bacillota</taxon>
        <taxon>Bacilli</taxon>
        <taxon>Lactobacillales</taxon>
        <taxon>Streptococcaceae</taxon>
        <taxon>Lactococcus</taxon>
    </lineage>
</organism>
<dbReference type="GO" id="GO:0016740">
    <property type="term" value="F:transferase activity"/>
    <property type="evidence" value="ECO:0007669"/>
    <property type="project" value="UniProtKB-KW"/>
</dbReference>
<keyword evidence="3" id="KW-0808">Transferase</keyword>
<evidence type="ECO:0000313" key="3">
    <source>
        <dbReference type="EMBL" id="MQW39481.1"/>
    </source>
</evidence>
<protein>
    <submittedName>
        <fullName evidence="3">Glycosyltransferase</fullName>
    </submittedName>
</protein>